<keyword evidence="1" id="KW-0472">Membrane</keyword>
<dbReference type="AlphaFoldDB" id="A0A3A9AME4"/>
<name>A0A3A9AME4_9FIRM</name>
<feature type="transmembrane region" description="Helical" evidence="1">
    <location>
        <begin position="254"/>
        <end position="274"/>
    </location>
</feature>
<feature type="transmembrane region" description="Helical" evidence="1">
    <location>
        <begin position="83"/>
        <end position="105"/>
    </location>
</feature>
<feature type="transmembrane region" description="Helical" evidence="1">
    <location>
        <begin position="310"/>
        <end position="330"/>
    </location>
</feature>
<protein>
    <recommendedName>
        <fullName evidence="4">Glucosyl transferase GtrII</fullName>
    </recommendedName>
</protein>
<sequence length="509" mass="59298">MKDVNNKIIFFNDWLKKQQALLFCTIFILLMVYGIKVYNYNISIDTDIMMYYPKGNLKTYIASGRFAVTFTKLLLSTEIVNPFLLNFLAISILGLSTIVWIYILNLLSQTDYVLSNCLFSCIFLTHPLMAEQFEFTLQGMEVAISILLMAISIYNIFIFIKVHRKKFLLIGYFLMIWCFGTYQSFFVLYIMGCVISLIFFLDSNEDKKNIYWIRKIFLEIGIFLLGGSSYFIISNLFKNMFDCKNTYIEGMFKWKTNTIITCTINIFHSIKAVVFGEGTFYNKLYFILAFLILILFLYKCKKKSNNKMIYFVFFISLLLSPFLMSIVIGGSEPKRAQFYLPFMLAISYYYLSVRLIEIKKQFYFILCLMCLIVGFKQGVITARLFYTNYLRFEEDQQMVYELSQKMGEKGFLSGEQKFLAFIGKKEARLNNSAERGEIIGQTRFSGAPPAGSTPWAISFFRAYGYDFWEPGEEQYEKALQLSKVMPCWPENGSIIEQDGIIVVKLSEVD</sequence>
<comment type="caution">
    <text evidence="2">The sequence shown here is derived from an EMBL/GenBank/DDBJ whole genome shotgun (WGS) entry which is preliminary data.</text>
</comment>
<feature type="transmembrane region" description="Helical" evidence="1">
    <location>
        <begin position="336"/>
        <end position="351"/>
    </location>
</feature>
<proteinExistence type="predicted"/>
<dbReference type="EMBL" id="RAYQ01000026">
    <property type="protein sequence ID" value="RKI88673.1"/>
    <property type="molecule type" value="Genomic_DNA"/>
</dbReference>
<evidence type="ECO:0000256" key="1">
    <source>
        <dbReference type="SAM" id="Phobius"/>
    </source>
</evidence>
<keyword evidence="1" id="KW-1133">Transmembrane helix</keyword>
<organism evidence="2 3">
    <name type="scientific">Parablautia intestinalis</name>
    <dbReference type="NCBI Taxonomy" id="2320100"/>
    <lineage>
        <taxon>Bacteria</taxon>
        <taxon>Bacillati</taxon>
        <taxon>Bacillota</taxon>
        <taxon>Clostridia</taxon>
        <taxon>Lachnospirales</taxon>
        <taxon>Lachnospiraceae</taxon>
        <taxon>Parablautia</taxon>
    </lineage>
</organism>
<dbReference type="Proteomes" id="UP000280696">
    <property type="component" value="Unassembled WGS sequence"/>
</dbReference>
<evidence type="ECO:0000313" key="2">
    <source>
        <dbReference type="EMBL" id="RKI88673.1"/>
    </source>
</evidence>
<feature type="transmembrane region" description="Helical" evidence="1">
    <location>
        <begin position="363"/>
        <end position="386"/>
    </location>
</feature>
<gene>
    <name evidence="2" type="ORF">D7V94_19040</name>
</gene>
<feature type="transmembrane region" description="Helical" evidence="1">
    <location>
        <begin position="212"/>
        <end position="233"/>
    </location>
</feature>
<evidence type="ECO:0000313" key="3">
    <source>
        <dbReference type="Proteomes" id="UP000280696"/>
    </source>
</evidence>
<accession>A0A3A9AME4</accession>
<evidence type="ECO:0008006" key="4">
    <source>
        <dbReference type="Google" id="ProtNLM"/>
    </source>
</evidence>
<dbReference type="Pfam" id="PF14264">
    <property type="entry name" value="Glucos_trans_II"/>
    <property type="match status" value="1"/>
</dbReference>
<keyword evidence="1" id="KW-0812">Transmembrane</keyword>
<feature type="transmembrane region" description="Helical" evidence="1">
    <location>
        <begin position="142"/>
        <end position="160"/>
    </location>
</feature>
<keyword evidence="3" id="KW-1185">Reference proteome</keyword>
<dbReference type="OrthoDB" id="2058228at2"/>
<feature type="transmembrane region" description="Helical" evidence="1">
    <location>
        <begin position="280"/>
        <end position="298"/>
    </location>
</feature>
<feature type="transmembrane region" description="Helical" evidence="1">
    <location>
        <begin position="112"/>
        <end position="130"/>
    </location>
</feature>
<feature type="transmembrane region" description="Helical" evidence="1">
    <location>
        <begin position="20"/>
        <end position="38"/>
    </location>
</feature>
<dbReference type="RefSeq" id="WP_120471894.1">
    <property type="nucleotide sequence ID" value="NZ_RAYQ01000026.1"/>
</dbReference>
<reference evidence="2 3" key="1">
    <citation type="submission" date="2018-09" db="EMBL/GenBank/DDBJ databases">
        <title>Murine metabolic-syndrome-specific gut microbial biobank.</title>
        <authorList>
            <person name="Liu C."/>
        </authorList>
    </citation>
    <scope>NUCLEOTIDE SEQUENCE [LARGE SCALE GENOMIC DNA]</scope>
    <source>
        <strain evidence="2 3">0.1xD8-82</strain>
    </source>
</reference>
<feature type="transmembrane region" description="Helical" evidence="1">
    <location>
        <begin position="167"/>
        <end position="200"/>
    </location>
</feature>
<dbReference type="InterPro" id="IPR025686">
    <property type="entry name" value="Glucos_trans_II"/>
</dbReference>